<gene>
    <name evidence="2" type="ORF">ACFOSX_05840</name>
</gene>
<dbReference type="PANTHER" id="PTHR43130">
    <property type="entry name" value="ARAC-FAMILY TRANSCRIPTIONAL REGULATOR"/>
    <property type="match status" value="1"/>
</dbReference>
<dbReference type="PANTHER" id="PTHR43130:SF2">
    <property type="entry name" value="DJ-1_PFPI DOMAIN-CONTAINING PROTEIN"/>
    <property type="match status" value="1"/>
</dbReference>
<protein>
    <submittedName>
        <fullName evidence="2">DJ-1/PfpI family protein</fullName>
    </submittedName>
</protein>
<dbReference type="CDD" id="cd03135">
    <property type="entry name" value="GATase1_DJ-1"/>
    <property type="match status" value="1"/>
</dbReference>
<comment type="caution">
    <text evidence="2">The sequence shown here is derived from an EMBL/GenBank/DDBJ whole genome shotgun (WGS) entry which is preliminary data.</text>
</comment>
<sequence length="192" mass="21308">MKKILLLLADGFEIFEASAFIDVMGWNLEEGDGSTILHTSGLSNTITSTFNQKLIVDYVINEIDINDYDALAIPGGFEQYHFYEQAFSEPFLEVIRKFREKGSPIASICTGALPIAKSGILNHKKGTTYNKNPLRQDMLKEMGVNVISKAIVTDDDITTSWNPSTAVDVALLLLERLTSAQNAKKVRELMGF</sequence>
<dbReference type="Pfam" id="PF01965">
    <property type="entry name" value="DJ-1_PfpI"/>
    <property type="match status" value="1"/>
</dbReference>
<dbReference type="Proteomes" id="UP001595812">
    <property type="component" value="Unassembled WGS sequence"/>
</dbReference>
<dbReference type="RefSeq" id="WP_386097947.1">
    <property type="nucleotide sequence ID" value="NZ_JBHSAT010000004.1"/>
</dbReference>
<dbReference type="InterPro" id="IPR002818">
    <property type="entry name" value="DJ-1/PfpI"/>
</dbReference>
<evidence type="ECO:0000313" key="3">
    <source>
        <dbReference type="Proteomes" id="UP001595812"/>
    </source>
</evidence>
<dbReference type="InterPro" id="IPR029062">
    <property type="entry name" value="Class_I_gatase-like"/>
</dbReference>
<accession>A0ABV8AJK1</accession>
<keyword evidence="3" id="KW-1185">Reference proteome</keyword>
<name>A0ABV8AJK1_9FLAO</name>
<organism evidence="2 3">
    <name type="scientific">Winogradskyella maritima</name>
    <dbReference type="NCBI Taxonomy" id="1517766"/>
    <lineage>
        <taxon>Bacteria</taxon>
        <taxon>Pseudomonadati</taxon>
        <taxon>Bacteroidota</taxon>
        <taxon>Flavobacteriia</taxon>
        <taxon>Flavobacteriales</taxon>
        <taxon>Flavobacteriaceae</taxon>
        <taxon>Winogradskyella</taxon>
    </lineage>
</organism>
<evidence type="ECO:0000313" key="2">
    <source>
        <dbReference type="EMBL" id="MFC3876749.1"/>
    </source>
</evidence>
<dbReference type="InterPro" id="IPR052158">
    <property type="entry name" value="INH-QAR"/>
</dbReference>
<dbReference type="EMBL" id="JBHSAT010000004">
    <property type="protein sequence ID" value="MFC3876749.1"/>
    <property type="molecule type" value="Genomic_DNA"/>
</dbReference>
<dbReference type="SUPFAM" id="SSF52317">
    <property type="entry name" value="Class I glutamine amidotransferase-like"/>
    <property type="match status" value="1"/>
</dbReference>
<evidence type="ECO:0000259" key="1">
    <source>
        <dbReference type="Pfam" id="PF01965"/>
    </source>
</evidence>
<feature type="domain" description="DJ-1/PfpI" evidence="1">
    <location>
        <begin position="2"/>
        <end position="175"/>
    </location>
</feature>
<proteinExistence type="predicted"/>
<dbReference type="Gene3D" id="3.40.50.880">
    <property type="match status" value="1"/>
</dbReference>
<reference evidence="3" key="1">
    <citation type="journal article" date="2019" name="Int. J. Syst. Evol. Microbiol.">
        <title>The Global Catalogue of Microorganisms (GCM) 10K type strain sequencing project: providing services to taxonomists for standard genome sequencing and annotation.</title>
        <authorList>
            <consortium name="The Broad Institute Genomics Platform"/>
            <consortium name="The Broad Institute Genome Sequencing Center for Infectious Disease"/>
            <person name="Wu L."/>
            <person name="Ma J."/>
        </authorList>
    </citation>
    <scope>NUCLEOTIDE SEQUENCE [LARGE SCALE GENOMIC DNA]</scope>
    <source>
        <strain evidence="3">CECT 8979</strain>
    </source>
</reference>